<dbReference type="EMBL" id="MN623374">
    <property type="protein sequence ID" value="QHG11256.1"/>
    <property type="molecule type" value="Genomic_DNA"/>
</dbReference>
<keyword evidence="1" id="KW-0812">Transmembrane</keyword>
<evidence type="ECO:0000256" key="1">
    <source>
        <dbReference type="SAM" id="Phobius"/>
    </source>
</evidence>
<organism evidence="2">
    <name type="scientific">Oryctes rhinoceros nudivirus</name>
    <dbReference type="NCBI Taxonomy" id="92521"/>
    <lineage>
        <taxon>Viruses</taxon>
        <taxon>Viruses incertae sedis</taxon>
        <taxon>Naldaviricetes</taxon>
        <taxon>Lefavirales</taxon>
        <taxon>Nudiviridae</taxon>
        <taxon>Alphanudivirus</taxon>
        <taxon>Alphanudivirus oryrhinocerotis</taxon>
    </lineage>
</organism>
<dbReference type="KEGG" id="vg:7047197"/>
<reference evidence="6" key="5">
    <citation type="submission" date="2021-08" db="EMBL/GenBank/DDBJ databases">
        <title>Whole genome sequence of Oryctes rhinoceros Nudivirus detected in Riau Province, Indonesia.</title>
        <authorList>
            <person name="Kurnia Y.W."/>
            <person name="Tanjung Z.A."/>
            <person name="Utomo C."/>
            <person name="Naim M."/>
            <person name="Situmorang E.C."/>
            <person name="Liwang T."/>
        </authorList>
    </citation>
    <scope>NUCLEOTIDE SEQUENCE</scope>
    <source>
        <strain evidence="6">LiboV</strain>
    </source>
</reference>
<evidence type="ECO:0000313" key="2">
    <source>
        <dbReference type="EMBL" id="ABF93335.1"/>
    </source>
</evidence>
<gene>
    <name evidence="2" type="primary">pif-2</name>
    <name evidence="4" type="synonym">lef-3</name>
    <name evidence="4" type="ORF">SI_OrNV_gp017</name>
</gene>
<dbReference type="InterPro" id="IPR006725">
    <property type="entry name" value="PIF2"/>
</dbReference>
<accession>A3QTZ9</accession>
<dbReference type="Proteomes" id="UP000011785">
    <property type="component" value="Segment"/>
</dbReference>
<protein>
    <submittedName>
        <fullName evidence="2">Per-os infectivity factor 2</fullName>
    </submittedName>
    <submittedName>
        <fullName evidence="3 4 6">Pif-2</fullName>
    </submittedName>
</protein>
<dbReference type="OrthoDB" id="7191at10239"/>
<reference evidence="5" key="4">
    <citation type="submission" date="2020-03" db="EMBL/GenBank/DDBJ databases">
        <title>Whole genome sequence of Oryctes rhinoceros Nudivirus isolated in Riau Province, Indonesia.</title>
        <authorList>
            <person name="Kurnia Y.W."/>
            <person name="Tanjung Z.A."/>
            <person name="Utomo C."/>
            <person name="Naim M."/>
            <person name="Situmorang E.C."/>
            <person name="Liwang T."/>
        </authorList>
    </citation>
    <scope>NUCLEOTIDE SEQUENCE</scope>
    <source>
        <strain evidence="5">LiboV</strain>
    </source>
</reference>
<keyword evidence="1" id="KW-0472">Membrane</keyword>
<evidence type="ECO:0000313" key="3">
    <source>
        <dbReference type="EMBL" id="ACH96147.1"/>
    </source>
</evidence>
<feature type="transmembrane region" description="Helical" evidence="1">
    <location>
        <begin position="6"/>
        <end position="28"/>
    </location>
</feature>
<dbReference type="RefSeq" id="YP_002321328.1">
    <property type="nucleotide sequence ID" value="NC_011588.1"/>
</dbReference>
<reference evidence="4" key="3">
    <citation type="journal article" date="2020" name="J. ISSAAS">
        <title>Complete genome sequence of Oryctes rhinoceros Nudivirus isolated from Coconut Rhinoceros Beetle in the Solomon Islands.</title>
        <authorList>
            <person name="Etebari K."/>
            <person name="Filipovic I."/>
            <person name="Rasic G."/>
            <person name="Devine G.J."/>
            <person name="Tsatsia H."/>
            <person name="Furlong M.J."/>
        </authorList>
    </citation>
    <scope>NUCLEOTIDE SEQUENCE</scope>
    <source>
        <strain evidence="4">Solomon Islands</strain>
    </source>
</reference>
<evidence type="ECO:0000313" key="7">
    <source>
        <dbReference type="Proteomes" id="UP000011785"/>
    </source>
</evidence>
<keyword evidence="1" id="KW-1133">Transmembrane helix</keyword>
<name>A3QTZ9_9VIRU</name>
<dbReference type="Pfam" id="PF04631">
    <property type="entry name" value="PIF2"/>
    <property type="match status" value="1"/>
</dbReference>
<sequence>MNINLIGLLFTVILCILVLYAMYILLYYSFDKNIKTRNEELASKLADDKLQALLNGSGINNIPNLNIITTNASVSKANACGKGPVNIGNSGTTQDCIRTCANSSASVINVADGETYIYESAILQPGANCILGPRPQCNMKTSYAMMTINSVICRSRFPDIVGGTLGTNVVACNNKHITDPQNYLWDYKYNKKFDPLTTDIINSDEILPDGTYRFRCQFKGYDIRQNQYIQHPNDRFQPFRNYCASEIYAAHPNIKTVFNADGTYECDCGDFQETRTQNIIPGDKTSICSNVVQSETVDVNQRSILNVPYKCFTMFSSIEDVGKYLPCPNEQFTREGSQFGVVSVPFSTNPYAVIEHPMYKDMSSNASVKVFDFR</sequence>
<keyword evidence="7" id="KW-1185">Reference proteome</keyword>
<evidence type="ECO:0000313" key="4">
    <source>
        <dbReference type="EMBL" id="QHG11256.1"/>
    </source>
</evidence>
<evidence type="ECO:0000313" key="5">
    <source>
        <dbReference type="EMBL" id="QKE59491.1"/>
    </source>
</evidence>
<dbReference type="EMBL" id="MT150137">
    <property type="protein sequence ID" value="QKE59491.1"/>
    <property type="molecule type" value="Genomic_DNA"/>
</dbReference>
<reference evidence="2" key="1">
    <citation type="journal article" date="2007" name="Arch. Virol.">
        <title>Genomic analysis of Oryctes rhinoceros virus reveals genetic relatedness to Heliothis zea virus 1.</title>
        <authorList>
            <person name="Wang Y."/>
            <person name="van Oers M.M."/>
            <person name="Crawford A.M."/>
            <person name="Vlak J.M."/>
            <person name="Jehle J.A."/>
        </authorList>
    </citation>
    <scope>NUCLEOTIDE SEQUENCE</scope>
    <source>
        <strain evidence="2">PV505</strain>
    </source>
</reference>
<dbReference type="EMBL" id="MZ727584">
    <property type="protein sequence ID" value="UBO76438.1"/>
    <property type="molecule type" value="Genomic_DNA"/>
</dbReference>
<proteinExistence type="predicted"/>
<dbReference type="EMBL" id="EU747721">
    <property type="protein sequence ID" value="ACH96147.1"/>
    <property type="molecule type" value="Genomic_DNA"/>
</dbReference>
<evidence type="ECO:0000313" key="6">
    <source>
        <dbReference type="EMBL" id="UBO76438.1"/>
    </source>
</evidence>
<accession>B7SV38</accession>
<dbReference type="EMBL" id="AH015832">
    <property type="protein sequence ID" value="ABF93335.1"/>
    <property type="molecule type" value="Genomic_DNA"/>
</dbReference>
<reference evidence="3 7" key="2">
    <citation type="journal article" date="2008" name="J. Virol. Methods">
        <title>Sequencing of the large dsDNA genome of Oryctes rhinoceros nudivirus using multiple displacement amplification of nanogram amounts of virus DNA.</title>
        <authorList>
            <person name="Wang Y."/>
            <person name="Kleespies R.G."/>
            <person name="Ramle M.B."/>
            <person name="Jehle J.A."/>
        </authorList>
    </citation>
    <scope>NUCLEOTIDE SEQUENCE [LARGE SCALE GENOMIC DNA]</scope>
    <source>
        <strain evidence="7">Isolate Oryctes rhinoceros/Malaysia/Ma07/2007</strain>
        <strain evidence="3">Ma07</strain>
    </source>
</reference>